<dbReference type="SUPFAM" id="SSF69754">
    <property type="entry name" value="Ribosome binding protein Y (YfiA homologue)"/>
    <property type="match status" value="1"/>
</dbReference>
<protein>
    <submittedName>
        <fullName evidence="1">HPF/RaiA family ribosome-associated protein</fullName>
    </submittedName>
</protein>
<comment type="caution">
    <text evidence="1">The sequence shown here is derived from an EMBL/GenBank/DDBJ whole genome shotgun (WGS) entry which is preliminary data.</text>
</comment>
<sequence length="104" mass="11731">MKIQFNTDKSINGDERHEEYFSGQIAKKLERFENRITRIEVFLTDENGKKAGHNDIVCKIEARVEGKNPITVSEQADSMNLAISGAIDKLKAALETVVGRMQNH</sequence>
<evidence type="ECO:0000313" key="2">
    <source>
        <dbReference type="Proteomes" id="UP001595616"/>
    </source>
</evidence>
<dbReference type="Gene3D" id="3.30.160.100">
    <property type="entry name" value="Ribosome hibernation promotion factor-like"/>
    <property type="match status" value="1"/>
</dbReference>
<dbReference type="Pfam" id="PF02482">
    <property type="entry name" value="Ribosomal_S30AE"/>
    <property type="match status" value="1"/>
</dbReference>
<dbReference type="RefSeq" id="WP_379834245.1">
    <property type="nucleotide sequence ID" value="NZ_JBHRYQ010000001.1"/>
</dbReference>
<dbReference type="InterPro" id="IPR036567">
    <property type="entry name" value="RHF-like"/>
</dbReference>
<evidence type="ECO:0000313" key="1">
    <source>
        <dbReference type="EMBL" id="MFC3809335.1"/>
    </source>
</evidence>
<keyword evidence="2" id="KW-1185">Reference proteome</keyword>
<accession>A0ABV7YSI6</accession>
<dbReference type="Proteomes" id="UP001595616">
    <property type="component" value="Unassembled WGS sequence"/>
</dbReference>
<dbReference type="EMBL" id="JBHRYQ010000001">
    <property type="protein sequence ID" value="MFC3809335.1"/>
    <property type="molecule type" value="Genomic_DNA"/>
</dbReference>
<dbReference type="InterPro" id="IPR003489">
    <property type="entry name" value="RHF/RaiA"/>
</dbReference>
<reference evidence="2" key="1">
    <citation type="journal article" date="2019" name="Int. J. Syst. Evol. Microbiol.">
        <title>The Global Catalogue of Microorganisms (GCM) 10K type strain sequencing project: providing services to taxonomists for standard genome sequencing and annotation.</title>
        <authorList>
            <consortium name="The Broad Institute Genomics Platform"/>
            <consortium name="The Broad Institute Genome Sequencing Center for Infectious Disease"/>
            <person name="Wu L."/>
            <person name="Ma J."/>
        </authorList>
    </citation>
    <scope>NUCLEOTIDE SEQUENCE [LARGE SCALE GENOMIC DNA]</scope>
    <source>
        <strain evidence="2">CECT 7956</strain>
    </source>
</reference>
<name>A0ABV7YSI6_9BACT</name>
<organism evidence="1 2">
    <name type="scientific">Lacihabitans lacunae</name>
    <dbReference type="NCBI Taxonomy" id="1028214"/>
    <lineage>
        <taxon>Bacteria</taxon>
        <taxon>Pseudomonadati</taxon>
        <taxon>Bacteroidota</taxon>
        <taxon>Cytophagia</taxon>
        <taxon>Cytophagales</taxon>
        <taxon>Leadbetterellaceae</taxon>
        <taxon>Lacihabitans</taxon>
    </lineage>
</organism>
<gene>
    <name evidence="1" type="ORF">ACFOOI_01595</name>
</gene>
<proteinExistence type="predicted"/>